<feature type="compositionally biased region" description="Gly residues" evidence="1">
    <location>
        <begin position="312"/>
        <end position="340"/>
    </location>
</feature>
<sequence>MIAALPSPRPLLLAVAITGLLTGCLSHPRPKESIGSNALIEQLQATGYQPSQPRSRSMASWSERWTVGEEKVDTEWLVPEGVQKAPLIIYMPGLGEGSEAGQLWREAWVQAGYAVLSIQPARFGRTIYSSREAEAGSFRVLAQRSYSQEALKTRIHVIDQIVTQLRLQARMGEARLAPIDWERLTVAGYDLGAQTAAALAGERDPGQTLPETAIKPVAAILLSPYVQDMANPVRFRTINVPVLTATGPQDEDVFSWVRSAGQRRQLWQGLSVPGSYQLILSDADHRVLSGSLGDQPQHEKSNKRAEEPSDGAGPGGRGPGGGPSGPGKAHGGRGGSFGHGQGEESRFDPRQAAAIRAVSTAFLDATVERSTPAQTWLSQPANAWLGSQQAHLDLKR</sequence>
<dbReference type="OrthoDB" id="5562201at2"/>
<evidence type="ECO:0008006" key="4">
    <source>
        <dbReference type="Google" id="ProtNLM"/>
    </source>
</evidence>
<protein>
    <recommendedName>
        <fullName evidence="4">Alpha/beta hydrolase</fullName>
    </recommendedName>
</protein>
<evidence type="ECO:0000256" key="1">
    <source>
        <dbReference type="SAM" id="MobiDB-lite"/>
    </source>
</evidence>
<evidence type="ECO:0000313" key="3">
    <source>
        <dbReference type="Proteomes" id="UP000316905"/>
    </source>
</evidence>
<organism evidence="2 3">
    <name type="scientific">Pseudomonas duriflava</name>
    <dbReference type="NCBI Taxonomy" id="459528"/>
    <lineage>
        <taxon>Bacteria</taxon>
        <taxon>Pseudomonadati</taxon>
        <taxon>Pseudomonadota</taxon>
        <taxon>Gammaproteobacteria</taxon>
        <taxon>Pseudomonadales</taxon>
        <taxon>Pseudomonadaceae</taxon>
        <taxon>Pseudomonas</taxon>
    </lineage>
</organism>
<name>A0A562QAC8_9PSED</name>
<dbReference type="AlphaFoldDB" id="A0A562QAC8"/>
<proteinExistence type="predicted"/>
<dbReference type="EMBL" id="VLKY01000007">
    <property type="protein sequence ID" value="TWI53702.1"/>
    <property type="molecule type" value="Genomic_DNA"/>
</dbReference>
<dbReference type="InterPro" id="IPR029058">
    <property type="entry name" value="AB_hydrolase_fold"/>
</dbReference>
<feature type="compositionally biased region" description="Basic and acidic residues" evidence="1">
    <location>
        <begin position="296"/>
        <end position="307"/>
    </location>
</feature>
<gene>
    <name evidence="2" type="ORF">IQ22_02307</name>
</gene>
<reference evidence="2 3" key="1">
    <citation type="journal article" date="2015" name="Stand. Genomic Sci.">
        <title>Genomic Encyclopedia of Bacterial and Archaeal Type Strains, Phase III: the genomes of soil and plant-associated and newly described type strains.</title>
        <authorList>
            <person name="Whitman W.B."/>
            <person name="Woyke T."/>
            <person name="Klenk H.P."/>
            <person name="Zhou Y."/>
            <person name="Lilburn T.G."/>
            <person name="Beck B.J."/>
            <person name="De Vos P."/>
            <person name="Vandamme P."/>
            <person name="Eisen J.A."/>
            <person name="Garrity G."/>
            <person name="Hugenholtz P."/>
            <person name="Kyrpides N.C."/>
        </authorList>
    </citation>
    <scope>NUCLEOTIDE SEQUENCE [LARGE SCALE GENOMIC DNA]</scope>
    <source>
        <strain evidence="2 3">CGMCC 1.6858</strain>
    </source>
</reference>
<keyword evidence="3" id="KW-1185">Reference proteome</keyword>
<dbReference type="Gene3D" id="3.40.50.1820">
    <property type="entry name" value="alpha/beta hydrolase"/>
    <property type="match status" value="1"/>
</dbReference>
<comment type="caution">
    <text evidence="2">The sequence shown here is derived from an EMBL/GenBank/DDBJ whole genome shotgun (WGS) entry which is preliminary data.</text>
</comment>
<accession>A0A562QAC8</accession>
<dbReference type="RefSeq" id="WP_145141802.1">
    <property type="nucleotide sequence ID" value="NZ_VLKY01000007.1"/>
</dbReference>
<evidence type="ECO:0000313" key="2">
    <source>
        <dbReference type="EMBL" id="TWI53702.1"/>
    </source>
</evidence>
<dbReference type="SUPFAM" id="SSF53474">
    <property type="entry name" value="alpha/beta-Hydrolases"/>
    <property type="match status" value="1"/>
</dbReference>
<dbReference type="Proteomes" id="UP000316905">
    <property type="component" value="Unassembled WGS sequence"/>
</dbReference>
<feature type="region of interest" description="Disordered" evidence="1">
    <location>
        <begin position="288"/>
        <end position="352"/>
    </location>
</feature>